<dbReference type="PROSITE" id="PS00018">
    <property type="entry name" value="EF_HAND_1"/>
    <property type="match status" value="1"/>
</dbReference>
<keyword evidence="1" id="KW-0732">Signal</keyword>
<dbReference type="InterPro" id="IPR018247">
    <property type="entry name" value="EF_Hand_1_Ca_BS"/>
</dbReference>
<dbReference type="Proteomes" id="UP000623301">
    <property type="component" value="Unassembled WGS sequence"/>
</dbReference>
<feature type="signal peptide" evidence="1">
    <location>
        <begin position="1"/>
        <end position="25"/>
    </location>
</feature>
<reference evidence="3 4" key="1">
    <citation type="submission" date="2020-12" db="EMBL/GenBank/DDBJ databases">
        <title>Aureibaculum luteum sp. nov. and Aureibaculum flavum sp. nov., novel members of the family Flavobacteriaceae isolated from Antarctic intertidal sediments.</title>
        <authorList>
            <person name="He X."/>
            <person name="Zhang X."/>
        </authorList>
    </citation>
    <scope>NUCLEOTIDE SEQUENCE [LARGE SCALE GENOMIC DNA]</scope>
    <source>
        <strain evidence="3 4">A20</strain>
    </source>
</reference>
<dbReference type="EMBL" id="JAEHFJ010000004">
    <property type="protein sequence ID" value="MBJ2174460.1"/>
    <property type="molecule type" value="Genomic_DNA"/>
</dbReference>
<keyword evidence="4" id="KW-1185">Reference proteome</keyword>
<accession>A0ABS0WR63</accession>
<dbReference type="Gene3D" id="1.10.238.10">
    <property type="entry name" value="EF-hand"/>
    <property type="match status" value="1"/>
</dbReference>
<name>A0ABS0WR63_9FLAO</name>
<organism evidence="3 4">
    <name type="scientific">Aureibaculum flavum</name>
    <dbReference type="NCBI Taxonomy" id="2795986"/>
    <lineage>
        <taxon>Bacteria</taxon>
        <taxon>Pseudomonadati</taxon>
        <taxon>Bacteroidota</taxon>
        <taxon>Flavobacteriia</taxon>
        <taxon>Flavobacteriales</taxon>
        <taxon>Flavobacteriaceae</taxon>
        <taxon>Aureibaculum</taxon>
    </lineage>
</organism>
<dbReference type="InterPro" id="IPR011992">
    <property type="entry name" value="EF-hand-dom_pair"/>
</dbReference>
<feature type="chain" id="PRO_5047446612" evidence="1">
    <location>
        <begin position="26"/>
        <end position="96"/>
    </location>
</feature>
<dbReference type="RefSeq" id="WP_198841204.1">
    <property type="nucleotide sequence ID" value="NZ_JAEHFJ010000004.1"/>
</dbReference>
<evidence type="ECO:0000259" key="2">
    <source>
        <dbReference type="PROSITE" id="PS50222"/>
    </source>
</evidence>
<proteinExistence type="predicted"/>
<comment type="caution">
    <text evidence="3">The sequence shown here is derived from an EMBL/GenBank/DDBJ whole genome shotgun (WGS) entry which is preliminary data.</text>
</comment>
<evidence type="ECO:0000313" key="4">
    <source>
        <dbReference type="Proteomes" id="UP000623301"/>
    </source>
</evidence>
<dbReference type="SUPFAM" id="SSF47473">
    <property type="entry name" value="EF-hand"/>
    <property type="match status" value="1"/>
</dbReference>
<sequence length="96" mass="10805">MKSNTIKVGLLVLGLTAFVSNSSFGQEGKQDRKKPTYSELLKKMDANEDGKLAKAEVKGLLEENFDKIDTDKDGFISEKEFENVPKPERKGKRKQN</sequence>
<dbReference type="InterPro" id="IPR002048">
    <property type="entry name" value="EF_hand_dom"/>
</dbReference>
<dbReference type="PROSITE" id="PS50222">
    <property type="entry name" value="EF_HAND_2"/>
    <property type="match status" value="1"/>
</dbReference>
<evidence type="ECO:0000313" key="3">
    <source>
        <dbReference type="EMBL" id="MBJ2174460.1"/>
    </source>
</evidence>
<dbReference type="Pfam" id="PF13202">
    <property type="entry name" value="EF-hand_5"/>
    <property type="match status" value="1"/>
</dbReference>
<evidence type="ECO:0000256" key="1">
    <source>
        <dbReference type="SAM" id="SignalP"/>
    </source>
</evidence>
<gene>
    <name evidence="3" type="ORF">JBL43_09445</name>
</gene>
<protein>
    <submittedName>
        <fullName evidence="3">EF-hand domain-containing protein</fullName>
    </submittedName>
</protein>
<feature type="domain" description="EF-hand" evidence="2">
    <location>
        <begin position="56"/>
        <end position="91"/>
    </location>
</feature>